<evidence type="ECO:0000313" key="3">
    <source>
        <dbReference type="EMBL" id="KWX19257.1"/>
    </source>
</evidence>
<dbReference type="NCBIfam" id="TIGR02271">
    <property type="entry name" value="YsnF/AvaK domain"/>
    <property type="match status" value="1"/>
</dbReference>
<feature type="region of interest" description="Disordered" evidence="1">
    <location>
        <begin position="295"/>
        <end position="328"/>
    </location>
</feature>
<dbReference type="PANTHER" id="PTHR38463">
    <property type="entry name" value="STRESS RESPONSE PROTEIN YSNF"/>
    <property type="match status" value="1"/>
</dbReference>
<proteinExistence type="predicted"/>
<dbReference type="EMBL" id="JAMWMK010000013">
    <property type="protein sequence ID" value="MDC4248142.1"/>
    <property type="molecule type" value="Genomic_DNA"/>
</dbReference>
<dbReference type="Proteomes" id="UP000070452">
    <property type="component" value="Unassembled WGS sequence"/>
</dbReference>
<comment type="caution">
    <text evidence="3">The sequence shown here is derived from an EMBL/GenBank/DDBJ whole genome shotgun (WGS) entry which is preliminary data.</text>
</comment>
<accession>A0A132PAI1</accession>
<reference evidence="4" key="2">
    <citation type="journal article" date="2022" name="J. Anim. Sci.">
        <title>Whole genome sequence analyses-based assessment of virulence potential and antimicrobial susceptibilities and resistance of Enterococcus faecium strains isolated from commercial swine and cattle probiotic products.</title>
        <authorList>
            <person name="Shridhar P.B."/>
            <person name="Amachawadi R.G."/>
            <person name="Tokach M."/>
            <person name="Patel I."/>
            <person name="Gangiredla J."/>
            <person name="Mammel M."/>
            <person name="Nagaraja T.G."/>
        </authorList>
    </citation>
    <scope>NUCLEOTIDE SEQUENCE</scope>
    <source>
        <strain evidence="4">EF215</strain>
    </source>
</reference>
<gene>
    <name evidence="3" type="ORF">AWT83_12540</name>
    <name evidence="4" type="ORF">KYX88_07390</name>
    <name evidence="5" type="ORF">M3X98_08755</name>
</gene>
<dbReference type="InterPro" id="IPR019060">
    <property type="entry name" value="DUF2382"/>
</dbReference>
<feature type="compositionally biased region" description="Low complexity" evidence="1">
    <location>
        <begin position="137"/>
        <end position="148"/>
    </location>
</feature>
<dbReference type="PANTHER" id="PTHR38463:SF1">
    <property type="entry name" value="STRESS RESPONSE PROTEIN YSNF"/>
    <property type="match status" value="1"/>
</dbReference>
<dbReference type="AlphaFoldDB" id="A0A132PAI1"/>
<feature type="domain" description="DUF2382" evidence="2">
    <location>
        <begin position="203"/>
        <end position="313"/>
    </location>
</feature>
<dbReference type="EMBL" id="LRHK01000001">
    <property type="protein sequence ID" value="KWX19257.1"/>
    <property type="molecule type" value="Genomic_DNA"/>
</dbReference>
<evidence type="ECO:0000256" key="1">
    <source>
        <dbReference type="SAM" id="MobiDB-lite"/>
    </source>
</evidence>
<dbReference type="RefSeq" id="WP_002295887.1">
    <property type="nucleotide sequence ID" value="NZ_AP027294.1"/>
</dbReference>
<evidence type="ECO:0000313" key="5">
    <source>
        <dbReference type="EMBL" id="MDC4248142.1"/>
    </source>
</evidence>
<feature type="region of interest" description="Disordered" evidence="1">
    <location>
        <begin position="120"/>
        <end position="153"/>
    </location>
</feature>
<dbReference type="EMBL" id="JAIFOC010000055">
    <property type="protein sequence ID" value="MBX4222641.1"/>
    <property type="molecule type" value="Genomic_DNA"/>
</dbReference>
<organism evidence="3 6">
    <name type="scientific">Enterococcus faecium</name>
    <name type="common">Streptococcus faecium</name>
    <dbReference type="NCBI Taxonomy" id="1352"/>
    <lineage>
        <taxon>Bacteria</taxon>
        <taxon>Bacillati</taxon>
        <taxon>Bacillota</taxon>
        <taxon>Bacilli</taxon>
        <taxon>Lactobacillales</taxon>
        <taxon>Enterococcaceae</taxon>
        <taxon>Enterococcus</taxon>
    </lineage>
</organism>
<reference evidence="3 6" key="1">
    <citation type="submission" date="2016-01" db="EMBL/GenBank/DDBJ databases">
        <title>Molecular Mechanisms for transfer of large genomic segments between Enterococcus faecium strains.</title>
        <authorList>
            <person name="Garcia-Solache M.A."/>
            <person name="Lebreton F."/>
            <person name="Mclaughlin R.E."/>
            <person name="Whiteaker J.D."/>
            <person name="Gilmore M.S."/>
            <person name="Rice L.B."/>
        </authorList>
    </citation>
    <scope>NUCLEOTIDE SEQUENCE [LARGE SCALE GENOMIC DNA]</scope>
    <source>
        <strain evidence="3 6">D344RRF x C68</strain>
    </source>
</reference>
<evidence type="ECO:0000313" key="6">
    <source>
        <dbReference type="Proteomes" id="UP000070452"/>
    </source>
</evidence>
<feature type="compositionally biased region" description="Basic and acidic residues" evidence="1">
    <location>
        <begin position="295"/>
        <end position="310"/>
    </location>
</feature>
<dbReference type="InterPro" id="IPR052967">
    <property type="entry name" value="Stress_Response_Assoc"/>
</dbReference>
<evidence type="ECO:0000259" key="2">
    <source>
        <dbReference type="Pfam" id="PF09557"/>
    </source>
</evidence>
<evidence type="ECO:0000313" key="4">
    <source>
        <dbReference type="EMBL" id="MBX4222641.1"/>
    </source>
</evidence>
<dbReference type="Pfam" id="PF09557">
    <property type="entry name" value="DUF2382"/>
    <property type="match status" value="1"/>
</dbReference>
<dbReference type="Proteomes" id="UP001139644">
    <property type="component" value="Unassembled WGS sequence"/>
</dbReference>
<protein>
    <submittedName>
        <fullName evidence="4">DUF2382 domain-containing protein</fullName>
    </submittedName>
</protein>
<dbReference type="Proteomes" id="UP001141166">
    <property type="component" value="Unassembled WGS sequence"/>
</dbReference>
<feature type="compositionally biased region" description="Basic and acidic residues" evidence="1">
    <location>
        <begin position="317"/>
        <end position="328"/>
    </location>
</feature>
<reference evidence="5" key="3">
    <citation type="submission" date="2022-05" db="EMBL/GenBank/DDBJ databases">
        <title>Draft genome sequences of Clostridium perfringens strains isolated from Peru.</title>
        <authorList>
            <person name="Hurtado R."/>
            <person name="Lima L."/>
            <person name="Sousa T."/>
            <person name="Jaiswal A.K."/>
            <person name="Tiwari S."/>
            <person name="Maturrano L."/>
            <person name="Brenig B."/>
            <person name="Azevedo V."/>
        </authorList>
    </citation>
    <scope>NUCLEOTIDE SEQUENCE</scope>
    <source>
        <strain evidence="5">CP4</strain>
    </source>
</reference>
<name>A0A132PAI1_ENTFC</name>
<sequence length="328" mass="36763">MEEKNLTVIGSYSTREEALSVIERLRNEGYERDDIVIYTTDEAASRLGFDGLSGIDVETDENRMDGEEDRSLWEKIKDTFSFDTYDSETATPENDPLYQYRGDISDGKFVITVKGYRQPETTEDTMDTQDTVSPASTMGTGLETGTGTDPMDVGGTTGFQNTTDPLNMTPGTDPMDVPGETDTMGTSKTEDIDRKPNLDDDTIQLKEEKLDVNTHDVTTGEVDIHKHVVNDTETVEVPVKREEIVIERKPVTDQSSQGTDENLEDDTITIPIKEEQVDVSKHTVIREEVGIHKEEHEDVEKVTEDVSREELDIDTSGDVHIEDRNKKS</sequence>
<dbReference type="PATRIC" id="fig|1352.1358.peg.1765"/>